<dbReference type="InterPro" id="IPR050473">
    <property type="entry name" value="A2M/Complement_sys"/>
</dbReference>
<evidence type="ECO:0000313" key="9">
    <source>
        <dbReference type="Proteomes" id="UP000499080"/>
    </source>
</evidence>
<dbReference type="InterPro" id="IPR002890">
    <property type="entry name" value="MG2"/>
</dbReference>
<keyword evidence="2" id="KW-0325">Glycoprotein</keyword>
<comment type="subunit">
    <text evidence="4">Heterodimer of a TEP1-N chain and an TEP1-C chain non-covalently linked. Forms a complex composed of TEP1-N and TEP1-C heterodimer, LRIM1 and APL1C; the interaction stabilizes TEP1-N and TEP1-C heterodimer, prevents its binding to tissues while circulating in the hemolymph and protects the thioester bond from hydrolysis. Mature TEP1 and to a lesser extent full-length TEP1 interact with SPCLIP1; the interaction is induced by microbial infection.</text>
</comment>
<gene>
    <name evidence="8" type="primary">A1m_2</name>
    <name evidence="7" type="synonym">A1m_3</name>
    <name evidence="7" type="ORF">AVEN_140420_1</name>
    <name evidence="8" type="ORF">AVEN_181600_1</name>
</gene>
<dbReference type="GO" id="GO:0004866">
    <property type="term" value="F:endopeptidase inhibitor activity"/>
    <property type="evidence" value="ECO:0007669"/>
    <property type="project" value="InterPro"/>
</dbReference>
<sequence length="256" mass="28713">MGNVANRYGITTGNKMNISLHGYIFTSPRTLNKGQNNQLQLLRFGCLEESVLNVQVYYSEHYSSDSTETLAKEQTFQLQEGEKESLLQLFLDQSDDSDKAYSGRIQINGTMCGKYISGSDDVYFSSPSSYIYIIQTDKHLYKPGQKVKFRVLKLDKNLKPTNRANDTGDIFVEDPQGTRLFQFKGVQLGHGIVQKDFPLADEPAHGTWSITVKSGQDTGSTSFEVKEYKLPKFSISIKFPSFVLQNAESIPISVCA</sequence>
<name>A0A4Y2V8V0_ARAVE</name>
<dbReference type="Proteomes" id="UP000499080">
    <property type="component" value="Unassembled WGS sequence"/>
</dbReference>
<dbReference type="Gene3D" id="2.60.40.1930">
    <property type="match status" value="1"/>
</dbReference>
<comment type="caution">
    <text evidence="8">The sequence shown here is derived from an EMBL/GenBank/DDBJ whole genome shotgun (WGS) entry which is preliminary data.</text>
</comment>
<evidence type="ECO:0000259" key="6">
    <source>
        <dbReference type="Pfam" id="PF01835"/>
    </source>
</evidence>
<reference evidence="8 9" key="1">
    <citation type="journal article" date="2019" name="Sci. Rep.">
        <title>Orb-weaving spider Araneus ventricosus genome elucidates the spidroin gene catalogue.</title>
        <authorList>
            <person name="Kono N."/>
            <person name="Nakamura H."/>
            <person name="Ohtoshi R."/>
            <person name="Moran D.A.P."/>
            <person name="Shinohara A."/>
            <person name="Yoshida Y."/>
            <person name="Fujiwara M."/>
            <person name="Mori M."/>
            <person name="Tomita M."/>
            <person name="Arakawa K."/>
        </authorList>
    </citation>
    <scope>NUCLEOTIDE SEQUENCE [LARGE SCALE GENOMIC DNA]</scope>
</reference>
<comment type="function">
    <text evidence="3">Binds covalently through a thioester bond to the pathogen surface resulting in pathogen clearance.</text>
</comment>
<evidence type="ECO:0000313" key="7">
    <source>
        <dbReference type="EMBL" id="GBO21682.1"/>
    </source>
</evidence>
<dbReference type="EMBL" id="BGPR01044831">
    <property type="protein sequence ID" value="GBO21682.1"/>
    <property type="molecule type" value="Genomic_DNA"/>
</dbReference>
<evidence type="ECO:0000256" key="2">
    <source>
        <dbReference type="ARBA" id="ARBA00023180"/>
    </source>
</evidence>
<evidence type="ECO:0000313" key="8">
    <source>
        <dbReference type="EMBL" id="GBO21683.1"/>
    </source>
</evidence>
<protein>
    <recommendedName>
        <fullName evidence="5">TEP1-F</fullName>
    </recommendedName>
</protein>
<accession>A0A4Y2V8V0</accession>
<dbReference type="FunFam" id="2.60.40.1930:FF:000001">
    <property type="entry name" value="CD109 isoform 3"/>
    <property type="match status" value="1"/>
</dbReference>
<keyword evidence="1" id="KW-0732">Signal</keyword>
<keyword evidence="9" id="KW-1185">Reference proteome</keyword>
<dbReference type="Pfam" id="PF01835">
    <property type="entry name" value="MG2"/>
    <property type="match status" value="1"/>
</dbReference>
<feature type="non-terminal residue" evidence="8">
    <location>
        <position position="256"/>
    </location>
</feature>
<dbReference type="AlphaFoldDB" id="A0A4Y2V8V0"/>
<feature type="domain" description="Macroglobulin" evidence="6">
    <location>
        <begin position="133"/>
        <end position="225"/>
    </location>
</feature>
<dbReference type="PANTHER" id="PTHR11412">
    <property type="entry name" value="MACROGLOBULIN / COMPLEMENT"/>
    <property type="match status" value="1"/>
</dbReference>
<dbReference type="PANTHER" id="PTHR11412:SF171">
    <property type="entry name" value="PREGNANCY ZONE PROTEIN-LIKE PROTEIN"/>
    <property type="match status" value="1"/>
</dbReference>
<dbReference type="EMBL" id="BGPR01044832">
    <property type="protein sequence ID" value="GBO21683.1"/>
    <property type="molecule type" value="Genomic_DNA"/>
</dbReference>
<proteinExistence type="predicted"/>
<dbReference type="OrthoDB" id="6432469at2759"/>
<evidence type="ECO:0000256" key="1">
    <source>
        <dbReference type="ARBA" id="ARBA00022729"/>
    </source>
</evidence>
<evidence type="ECO:0000256" key="5">
    <source>
        <dbReference type="ARBA" id="ARBA00078071"/>
    </source>
</evidence>
<evidence type="ECO:0000256" key="4">
    <source>
        <dbReference type="ARBA" id="ARBA00063781"/>
    </source>
</evidence>
<evidence type="ECO:0000256" key="3">
    <source>
        <dbReference type="ARBA" id="ARBA00057615"/>
    </source>
</evidence>
<organism evidence="8 9">
    <name type="scientific">Araneus ventricosus</name>
    <name type="common">Orbweaver spider</name>
    <name type="synonym">Epeira ventricosa</name>
    <dbReference type="NCBI Taxonomy" id="182803"/>
    <lineage>
        <taxon>Eukaryota</taxon>
        <taxon>Metazoa</taxon>
        <taxon>Ecdysozoa</taxon>
        <taxon>Arthropoda</taxon>
        <taxon>Chelicerata</taxon>
        <taxon>Arachnida</taxon>
        <taxon>Araneae</taxon>
        <taxon>Araneomorphae</taxon>
        <taxon>Entelegynae</taxon>
        <taxon>Araneoidea</taxon>
        <taxon>Araneidae</taxon>
        <taxon>Araneus</taxon>
    </lineage>
</organism>